<evidence type="ECO:0000313" key="2">
    <source>
        <dbReference type="EMBL" id="SDG61513.1"/>
    </source>
</evidence>
<dbReference type="Proteomes" id="UP000199009">
    <property type="component" value="Chromosome I"/>
</dbReference>
<feature type="domain" description="YdhG-like" evidence="1">
    <location>
        <begin position="21"/>
        <end position="124"/>
    </location>
</feature>
<evidence type="ECO:0000259" key="1">
    <source>
        <dbReference type="Pfam" id="PF08818"/>
    </source>
</evidence>
<evidence type="ECO:0000313" key="3">
    <source>
        <dbReference type="Proteomes" id="UP000199009"/>
    </source>
</evidence>
<accession>A0A1G7VP19</accession>
<reference evidence="2 3" key="1">
    <citation type="submission" date="2016-10" db="EMBL/GenBank/DDBJ databases">
        <authorList>
            <person name="de Groot N.N."/>
        </authorList>
    </citation>
    <scope>NUCLEOTIDE SEQUENCE [LARGE SCALE GENOMIC DNA]</scope>
    <source>
        <strain evidence="2 3">DSM 23142</strain>
    </source>
</reference>
<dbReference type="AlphaFoldDB" id="A0A1G7VP19"/>
<gene>
    <name evidence="2" type="ORF">SAMN04489810_0778</name>
</gene>
<organism evidence="2 3">
    <name type="scientific">Microbacterium pygmaeum</name>
    <dbReference type="NCBI Taxonomy" id="370764"/>
    <lineage>
        <taxon>Bacteria</taxon>
        <taxon>Bacillati</taxon>
        <taxon>Actinomycetota</taxon>
        <taxon>Actinomycetes</taxon>
        <taxon>Micrococcales</taxon>
        <taxon>Microbacteriaceae</taxon>
        <taxon>Microbacterium</taxon>
    </lineage>
</organism>
<dbReference type="EMBL" id="LT629692">
    <property type="protein sequence ID" value="SDG61513.1"/>
    <property type="molecule type" value="Genomic_DNA"/>
</dbReference>
<dbReference type="SUPFAM" id="SSF159888">
    <property type="entry name" value="YdhG-like"/>
    <property type="match status" value="1"/>
</dbReference>
<protein>
    <recommendedName>
        <fullName evidence="1">YdhG-like domain-containing protein</fullName>
    </recommendedName>
</protein>
<dbReference type="InterPro" id="IPR014922">
    <property type="entry name" value="YdhG-like"/>
</dbReference>
<dbReference type="Gene3D" id="3.90.1150.200">
    <property type="match status" value="1"/>
</dbReference>
<sequence length="143" mass="15148">MKPTGADPDEYLAAVTPAVRQRDAHALSRLMTRITGEEPAMWGSIVGFGSYHYRYPTGTEGDAPVASFAPRKTAITLYLPDGVEAHAEELAALGPHTTGAGCLYLKNLDDVDTAVLEEIVRASVRTVTATDFGTPAGDGSGRR</sequence>
<dbReference type="Pfam" id="PF08818">
    <property type="entry name" value="DUF1801"/>
    <property type="match status" value="1"/>
</dbReference>
<name>A0A1G7VP19_9MICO</name>
<dbReference type="RefSeq" id="WP_091486638.1">
    <property type="nucleotide sequence ID" value="NZ_LT629692.1"/>
</dbReference>
<keyword evidence="3" id="KW-1185">Reference proteome</keyword>
<dbReference type="STRING" id="370764.SAMN04489810_0778"/>
<dbReference type="OrthoDB" id="5951444at2"/>
<proteinExistence type="predicted"/>